<protein>
    <submittedName>
        <fullName evidence="2">Quinol monooxygenase YgiN</fullName>
    </submittedName>
</protein>
<keyword evidence="2" id="KW-0503">Monooxygenase</keyword>
<feature type="domain" description="ABM" evidence="1">
    <location>
        <begin position="2"/>
        <end position="90"/>
    </location>
</feature>
<dbReference type="OrthoDB" id="8452260at2"/>
<dbReference type="PANTHER" id="PTHR33336">
    <property type="entry name" value="QUINOL MONOOXYGENASE YGIN-RELATED"/>
    <property type="match status" value="1"/>
</dbReference>
<keyword evidence="2" id="KW-0560">Oxidoreductase</keyword>
<proteinExistence type="predicted"/>
<sequence length="108" mass="12124">MIFIAVRFTVRPQYRGQWLDRVAEFTAATRSEPGNLFFDWSQDTADPDRYVLLEAFASPAAGEAHVASEHFKKAMAWMPDVVATTPDIINVRTDQQGWGAMAEVTPHP</sequence>
<dbReference type="PROSITE" id="PS51725">
    <property type="entry name" value="ABM"/>
    <property type="match status" value="1"/>
</dbReference>
<dbReference type="InterPro" id="IPR050744">
    <property type="entry name" value="AI-2_Isomerase_LsrG"/>
</dbReference>
<dbReference type="STRING" id="310781.SAMN05216259_104322"/>
<evidence type="ECO:0000259" key="1">
    <source>
        <dbReference type="PROSITE" id="PS51725"/>
    </source>
</evidence>
<evidence type="ECO:0000313" key="2">
    <source>
        <dbReference type="EMBL" id="SDN49666.1"/>
    </source>
</evidence>
<dbReference type="Gene3D" id="3.30.70.100">
    <property type="match status" value="1"/>
</dbReference>
<dbReference type="InterPro" id="IPR011008">
    <property type="entry name" value="Dimeric_a/b-barrel"/>
</dbReference>
<gene>
    <name evidence="2" type="ORF">SAMN05216259_104322</name>
</gene>
<evidence type="ECO:0000313" key="3">
    <source>
        <dbReference type="Proteomes" id="UP000199341"/>
    </source>
</evidence>
<reference evidence="2 3" key="1">
    <citation type="submission" date="2016-10" db="EMBL/GenBank/DDBJ databases">
        <authorList>
            <person name="de Groot N.N."/>
        </authorList>
    </citation>
    <scope>NUCLEOTIDE SEQUENCE [LARGE SCALE GENOMIC DNA]</scope>
    <source>
        <strain evidence="2 3">CGMCC 4.2022</strain>
    </source>
</reference>
<dbReference type="SUPFAM" id="SSF54909">
    <property type="entry name" value="Dimeric alpha+beta barrel"/>
    <property type="match status" value="1"/>
</dbReference>
<dbReference type="PANTHER" id="PTHR33336:SF3">
    <property type="entry name" value="ABM DOMAIN-CONTAINING PROTEIN"/>
    <property type="match status" value="1"/>
</dbReference>
<dbReference type="InterPro" id="IPR007138">
    <property type="entry name" value="ABM_dom"/>
</dbReference>
<dbReference type="Proteomes" id="UP000199341">
    <property type="component" value="Unassembled WGS sequence"/>
</dbReference>
<keyword evidence="3" id="KW-1185">Reference proteome</keyword>
<dbReference type="AlphaFoldDB" id="A0A1H0BVN8"/>
<organism evidence="2 3">
    <name type="scientific">Actinacidiphila guanduensis</name>
    <dbReference type="NCBI Taxonomy" id="310781"/>
    <lineage>
        <taxon>Bacteria</taxon>
        <taxon>Bacillati</taxon>
        <taxon>Actinomycetota</taxon>
        <taxon>Actinomycetes</taxon>
        <taxon>Kitasatosporales</taxon>
        <taxon>Streptomycetaceae</taxon>
        <taxon>Actinacidiphila</taxon>
    </lineage>
</organism>
<dbReference type="Pfam" id="PF03992">
    <property type="entry name" value="ABM"/>
    <property type="match status" value="1"/>
</dbReference>
<accession>A0A1H0BVN8</accession>
<name>A0A1H0BVN8_9ACTN</name>
<dbReference type="EMBL" id="FNIE01000004">
    <property type="protein sequence ID" value="SDN49666.1"/>
    <property type="molecule type" value="Genomic_DNA"/>
</dbReference>
<dbReference type="RefSeq" id="WP_093784093.1">
    <property type="nucleotide sequence ID" value="NZ_FNIE01000004.1"/>
</dbReference>
<dbReference type="GO" id="GO:0004497">
    <property type="term" value="F:monooxygenase activity"/>
    <property type="evidence" value="ECO:0007669"/>
    <property type="project" value="UniProtKB-KW"/>
</dbReference>